<accession>A0A4V6QFT2</accession>
<proteinExistence type="predicted"/>
<dbReference type="Proteomes" id="UP000295604">
    <property type="component" value="Unassembled WGS sequence"/>
</dbReference>
<protein>
    <submittedName>
        <fullName evidence="1">Uncharacterized protein</fullName>
    </submittedName>
</protein>
<dbReference type="AlphaFoldDB" id="A0A4V6QFT2"/>
<reference evidence="1 2" key="1">
    <citation type="submission" date="2018-11" db="EMBL/GenBank/DDBJ databases">
        <title>Genome sequence and assembly of Colletotrichum sidae.</title>
        <authorList>
            <person name="Gan P."/>
            <person name="Shirasu K."/>
        </authorList>
    </citation>
    <scope>NUCLEOTIDE SEQUENCE [LARGE SCALE GENOMIC DNA]</scope>
    <source>
        <strain evidence="1 2">CBS 518.97</strain>
    </source>
</reference>
<dbReference type="EMBL" id="QAPF01000025">
    <property type="protein sequence ID" value="TEA20985.1"/>
    <property type="molecule type" value="Genomic_DNA"/>
</dbReference>
<evidence type="ECO:0000313" key="1">
    <source>
        <dbReference type="EMBL" id="TEA20985.1"/>
    </source>
</evidence>
<organism evidence="1 2">
    <name type="scientific">Colletotrichum sidae</name>
    <dbReference type="NCBI Taxonomy" id="1347389"/>
    <lineage>
        <taxon>Eukaryota</taxon>
        <taxon>Fungi</taxon>
        <taxon>Dikarya</taxon>
        <taxon>Ascomycota</taxon>
        <taxon>Pezizomycotina</taxon>
        <taxon>Sordariomycetes</taxon>
        <taxon>Hypocreomycetidae</taxon>
        <taxon>Glomerellales</taxon>
        <taxon>Glomerellaceae</taxon>
        <taxon>Colletotrichum</taxon>
        <taxon>Colletotrichum orbiculare species complex</taxon>
    </lineage>
</organism>
<gene>
    <name evidence="1" type="ORF">C8034_v008325</name>
</gene>
<name>A0A4V6QFT2_9PEZI</name>
<sequence length="181" mass="20310">MLTDMTRCRRGAGEGKVMNIESNWEGCVPTAWSTLARSRAHIPHRHGTRERRREKLDLHGSLVDGADGQYFLAASCSHESVPDRCKSKRAATSSDGVAIDEMLGHRACNYTTWQHDRGMSSVSLASCQRLRVSSAAWAARDCAFPVHISESLQTALLRRVLLLGPAQYKYWTEKRRGQIIR</sequence>
<comment type="caution">
    <text evidence="1">The sequence shown here is derived from an EMBL/GenBank/DDBJ whole genome shotgun (WGS) entry which is preliminary data.</text>
</comment>
<keyword evidence="2" id="KW-1185">Reference proteome</keyword>
<evidence type="ECO:0000313" key="2">
    <source>
        <dbReference type="Proteomes" id="UP000295604"/>
    </source>
</evidence>